<keyword evidence="2" id="KW-1185">Reference proteome</keyword>
<protein>
    <submittedName>
        <fullName evidence="1">Uncharacterized protein</fullName>
    </submittedName>
</protein>
<proteinExistence type="predicted"/>
<reference evidence="1 2" key="1">
    <citation type="submission" date="2024-01" db="EMBL/GenBank/DDBJ databases">
        <title>Genome assemblies of Stephania.</title>
        <authorList>
            <person name="Yang L."/>
        </authorList>
    </citation>
    <scope>NUCLEOTIDE SEQUENCE [LARGE SCALE GENOMIC DNA]</scope>
    <source>
        <strain evidence="1">QJT</strain>
        <tissue evidence="1">Leaf</tissue>
    </source>
</reference>
<dbReference type="Proteomes" id="UP001417504">
    <property type="component" value="Unassembled WGS sequence"/>
</dbReference>
<evidence type="ECO:0000313" key="1">
    <source>
        <dbReference type="EMBL" id="KAK9123342.1"/>
    </source>
</evidence>
<dbReference type="EMBL" id="JBBNAE010000005">
    <property type="protein sequence ID" value="KAK9123342.1"/>
    <property type="molecule type" value="Genomic_DNA"/>
</dbReference>
<sequence length="49" mass="5912">MLLKHVNVMSEDHEVNNMLFKYLFLSSDGFISYHWWELIGKERGKNLKL</sequence>
<dbReference type="AlphaFoldDB" id="A0AAP0IWU6"/>
<name>A0AAP0IWU6_9MAGN</name>
<comment type="caution">
    <text evidence="1">The sequence shown here is derived from an EMBL/GenBank/DDBJ whole genome shotgun (WGS) entry which is preliminary data.</text>
</comment>
<evidence type="ECO:0000313" key="2">
    <source>
        <dbReference type="Proteomes" id="UP001417504"/>
    </source>
</evidence>
<gene>
    <name evidence="1" type="ORF">Sjap_012944</name>
</gene>
<accession>A0AAP0IWU6</accession>
<organism evidence="1 2">
    <name type="scientific">Stephania japonica</name>
    <dbReference type="NCBI Taxonomy" id="461633"/>
    <lineage>
        <taxon>Eukaryota</taxon>
        <taxon>Viridiplantae</taxon>
        <taxon>Streptophyta</taxon>
        <taxon>Embryophyta</taxon>
        <taxon>Tracheophyta</taxon>
        <taxon>Spermatophyta</taxon>
        <taxon>Magnoliopsida</taxon>
        <taxon>Ranunculales</taxon>
        <taxon>Menispermaceae</taxon>
        <taxon>Menispermoideae</taxon>
        <taxon>Cissampelideae</taxon>
        <taxon>Stephania</taxon>
    </lineage>
</organism>